<dbReference type="PROSITE" id="PS51678">
    <property type="entry name" value="SAM_MT_PRMT"/>
    <property type="match status" value="1"/>
</dbReference>
<dbReference type="Pfam" id="PF13649">
    <property type="entry name" value="Methyltransf_25"/>
    <property type="match status" value="1"/>
</dbReference>
<reference evidence="9" key="1">
    <citation type="submission" date="2019-08" db="EMBL/GenBank/DDBJ databases">
        <title>The improved chromosome-level genome for the pearl oyster Pinctada fucata martensii using PacBio sequencing and Hi-C.</title>
        <authorList>
            <person name="Zheng Z."/>
        </authorList>
    </citation>
    <scope>NUCLEOTIDE SEQUENCE</scope>
    <source>
        <strain evidence="9">ZZ-2019</strain>
        <tissue evidence="9">Adductor muscle</tissue>
    </source>
</reference>
<accession>A0AA88YDJ1</accession>
<dbReference type="GO" id="GO:0042054">
    <property type="term" value="F:histone methyltransferase activity"/>
    <property type="evidence" value="ECO:0007669"/>
    <property type="project" value="TreeGrafter"/>
</dbReference>
<evidence type="ECO:0000256" key="6">
    <source>
        <dbReference type="PROSITE-ProRule" id="PRU01015"/>
    </source>
</evidence>
<dbReference type="InterPro" id="IPR041698">
    <property type="entry name" value="Methyltransf_25"/>
</dbReference>
<keyword evidence="3 6" id="KW-0808">Transferase</keyword>
<evidence type="ECO:0000259" key="8">
    <source>
        <dbReference type="Pfam" id="PF22528"/>
    </source>
</evidence>
<dbReference type="InterPro" id="IPR025799">
    <property type="entry name" value="Arg_MeTrfase"/>
</dbReference>
<proteinExistence type="predicted"/>
<protein>
    <recommendedName>
        <fullName evidence="1">type I protein arginine methyltransferase</fullName>
        <ecNumber evidence="1">2.1.1.319</ecNumber>
    </recommendedName>
</protein>
<gene>
    <name evidence="9" type="ORF">FSP39_016790</name>
</gene>
<dbReference type="GO" id="GO:0032259">
    <property type="term" value="P:methylation"/>
    <property type="evidence" value="ECO:0007669"/>
    <property type="project" value="UniProtKB-KW"/>
</dbReference>
<dbReference type="Proteomes" id="UP001186944">
    <property type="component" value="Unassembled WGS sequence"/>
</dbReference>
<feature type="domain" description="Protein arginine N-methyltransferase" evidence="8">
    <location>
        <begin position="132"/>
        <end position="280"/>
    </location>
</feature>
<dbReference type="InterPro" id="IPR055135">
    <property type="entry name" value="PRMT_dom"/>
</dbReference>
<keyword evidence="4 6" id="KW-0949">S-adenosyl-L-methionine</keyword>
<dbReference type="CDD" id="cd02440">
    <property type="entry name" value="AdoMet_MTases"/>
    <property type="match status" value="1"/>
</dbReference>
<dbReference type="Gene3D" id="2.70.160.11">
    <property type="entry name" value="Hnrnp arginine n-methyltransferase1"/>
    <property type="match status" value="1"/>
</dbReference>
<dbReference type="GO" id="GO:0035241">
    <property type="term" value="F:protein-arginine omega-N monomethyltransferase activity"/>
    <property type="evidence" value="ECO:0007669"/>
    <property type="project" value="TreeGrafter"/>
</dbReference>
<dbReference type="PANTHER" id="PTHR11006">
    <property type="entry name" value="PROTEIN ARGININE N-METHYLTRANSFERASE"/>
    <property type="match status" value="1"/>
</dbReference>
<name>A0AA88YDJ1_PINIB</name>
<evidence type="ECO:0000256" key="5">
    <source>
        <dbReference type="ARBA" id="ARBA00049303"/>
    </source>
</evidence>
<evidence type="ECO:0000256" key="2">
    <source>
        <dbReference type="ARBA" id="ARBA00022603"/>
    </source>
</evidence>
<feature type="domain" description="Methyltransferase" evidence="7">
    <location>
        <begin position="27"/>
        <end position="126"/>
    </location>
</feature>
<dbReference type="Gene3D" id="3.40.50.150">
    <property type="entry name" value="Vaccinia Virus protein VP39"/>
    <property type="match status" value="1"/>
</dbReference>
<evidence type="ECO:0000256" key="4">
    <source>
        <dbReference type="ARBA" id="ARBA00022691"/>
    </source>
</evidence>
<dbReference type="AlphaFoldDB" id="A0AA88YDJ1"/>
<evidence type="ECO:0000259" key="7">
    <source>
        <dbReference type="Pfam" id="PF13649"/>
    </source>
</evidence>
<dbReference type="SUPFAM" id="SSF53335">
    <property type="entry name" value="S-adenosyl-L-methionine-dependent methyltransferases"/>
    <property type="match status" value="1"/>
</dbReference>
<dbReference type="PANTHER" id="PTHR11006:SF122">
    <property type="entry name" value="ARGININE METHYLTRANSFERASE 8"/>
    <property type="match status" value="1"/>
</dbReference>
<evidence type="ECO:0000313" key="9">
    <source>
        <dbReference type="EMBL" id="KAK3103144.1"/>
    </source>
</evidence>
<comment type="caution">
    <text evidence="9">The sequence shown here is derived from an EMBL/GenBank/DDBJ whole genome shotgun (WGS) entry which is preliminary data.</text>
</comment>
<dbReference type="GO" id="GO:0035242">
    <property type="term" value="F:protein-arginine omega-N asymmetric methyltransferase activity"/>
    <property type="evidence" value="ECO:0007669"/>
    <property type="project" value="UniProtKB-EC"/>
</dbReference>
<dbReference type="EMBL" id="VSWD01000005">
    <property type="protein sequence ID" value="KAK3103144.1"/>
    <property type="molecule type" value="Genomic_DNA"/>
</dbReference>
<keyword evidence="10" id="KW-1185">Reference proteome</keyword>
<keyword evidence="2 6" id="KW-0489">Methyltransferase</keyword>
<comment type="catalytic activity">
    <reaction evidence="5">
        <text>L-arginyl-[protein] + S-adenosyl-L-methionine = N(omega)-methyl-L-arginyl-[protein] + S-adenosyl-L-homocysteine + H(+)</text>
        <dbReference type="Rhea" id="RHEA:48100"/>
        <dbReference type="Rhea" id="RHEA-COMP:10532"/>
        <dbReference type="Rhea" id="RHEA-COMP:11990"/>
        <dbReference type="ChEBI" id="CHEBI:15378"/>
        <dbReference type="ChEBI" id="CHEBI:29965"/>
        <dbReference type="ChEBI" id="CHEBI:57856"/>
        <dbReference type="ChEBI" id="CHEBI:59789"/>
        <dbReference type="ChEBI" id="CHEBI:65280"/>
    </reaction>
    <physiologicalReaction direction="left-to-right" evidence="5">
        <dbReference type="Rhea" id="RHEA:48101"/>
    </physiologicalReaction>
</comment>
<dbReference type="EC" id="2.1.1.319" evidence="1"/>
<evidence type="ECO:0000313" key="10">
    <source>
        <dbReference type="Proteomes" id="UP001186944"/>
    </source>
</evidence>
<evidence type="ECO:0000256" key="3">
    <source>
        <dbReference type="ARBA" id="ARBA00022679"/>
    </source>
</evidence>
<sequence>MLQDEKRTSTYRNAILGNKHLFRGKVVMDVGCGTGILSMFAAQAGAAKIIGIDNSAIIERARKIIKDNNFEDDITLIRGKVEEVSLPEGIENVDIIVSEWMGQALFYESVLSTIIYARDKWLKPGGLIFPDRVALYLAGIEGEEELELSMNCWKDYYGLNMEAMRQWRLFEASIESIIPTRVVTNSCLVKNVDIYRIKEEDLSFTSQIHLQSRTDSLIHGFVLFFEVEFTSCVMRTGFSTSPLAYYTHWNHLTIYFDGKTLNTKKGEELFGSIRINPNSIVRVNIYLYIIQ</sequence>
<dbReference type="GO" id="GO:0005634">
    <property type="term" value="C:nucleus"/>
    <property type="evidence" value="ECO:0007669"/>
    <property type="project" value="TreeGrafter"/>
</dbReference>
<organism evidence="9 10">
    <name type="scientific">Pinctada imbricata</name>
    <name type="common">Atlantic pearl-oyster</name>
    <name type="synonym">Pinctada martensii</name>
    <dbReference type="NCBI Taxonomy" id="66713"/>
    <lineage>
        <taxon>Eukaryota</taxon>
        <taxon>Metazoa</taxon>
        <taxon>Spiralia</taxon>
        <taxon>Lophotrochozoa</taxon>
        <taxon>Mollusca</taxon>
        <taxon>Bivalvia</taxon>
        <taxon>Autobranchia</taxon>
        <taxon>Pteriomorphia</taxon>
        <taxon>Pterioida</taxon>
        <taxon>Pterioidea</taxon>
        <taxon>Pteriidae</taxon>
        <taxon>Pinctada</taxon>
    </lineage>
</organism>
<evidence type="ECO:0000256" key="1">
    <source>
        <dbReference type="ARBA" id="ARBA00011925"/>
    </source>
</evidence>
<dbReference type="FunFam" id="3.40.50.150:FF:000003">
    <property type="entry name" value="Blast:Protein arginine N-methyltransferase 1"/>
    <property type="match status" value="1"/>
</dbReference>
<dbReference type="InterPro" id="IPR029063">
    <property type="entry name" value="SAM-dependent_MTases_sf"/>
</dbReference>
<dbReference type="Pfam" id="PF22528">
    <property type="entry name" value="PRMT_C"/>
    <property type="match status" value="1"/>
</dbReference>